<organism evidence="3 4">
    <name type="scientific">Halalkalicoccus tibetensis</name>
    <dbReference type="NCBI Taxonomy" id="175632"/>
    <lineage>
        <taxon>Archaea</taxon>
        <taxon>Methanobacteriati</taxon>
        <taxon>Methanobacteriota</taxon>
        <taxon>Stenosarchaea group</taxon>
        <taxon>Halobacteria</taxon>
        <taxon>Halobacteriales</taxon>
        <taxon>Halococcaceae</taxon>
        <taxon>Halalkalicoccus</taxon>
    </lineage>
</organism>
<dbReference type="Gene3D" id="3.40.190.10">
    <property type="entry name" value="Periplasmic binding protein-like II"/>
    <property type="match status" value="2"/>
</dbReference>
<dbReference type="SUPFAM" id="SSF53850">
    <property type="entry name" value="Periplasmic binding protein-like II"/>
    <property type="match status" value="1"/>
</dbReference>
<proteinExistence type="predicted"/>
<evidence type="ECO:0000256" key="1">
    <source>
        <dbReference type="ARBA" id="ARBA00022729"/>
    </source>
</evidence>
<dbReference type="Proteomes" id="UP001596312">
    <property type="component" value="Unassembled WGS sequence"/>
</dbReference>
<dbReference type="EMBL" id="JBHSXQ010000003">
    <property type="protein sequence ID" value="MFC6905701.1"/>
    <property type="molecule type" value="Genomic_DNA"/>
</dbReference>
<protein>
    <submittedName>
        <fullName evidence="3">PstS family phosphate ABC transporter substrate-binding protein</fullName>
    </submittedName>
</protein>
<reference evidence="3 4" key="1">
    <citation type="journal article" date="2019" name="Int. J. Syst. Evol. Microbiol.">
        <title>The Global Catalogue of Microorganisms (GCM) 10K type strain sequencing project: providing services to taxonomists for standard genome sequencing and annotation.</title>
        <authorList>
            <consortium name="The Broad Institute Genomics Platform"/>
            <consortium name="The Broad Institute Genome Sequencing Center for Infectious Disease"/>
            <person name="Wu L."/>
            <person name="Ma J."/>
        </authorList>
    </citation>
    <scope>NUCLEOTIDE SEQUENCE [LARGE SCALE GENOMIC DNA]</scope>
    <source>
        <strain evidence="3 4">CGMCC 1.3240</strain>
    </source>
</reference>
<evidence type="ECO:0000259" key="2">
    <source>
        <dbReference type="Pfam" id="PF12849"/>
    </source>
</evidence>
<feature type="domain" description="PBP" evidence="2">
    <location>
        <begin position="38"/>
        <end position="297"/>
    </location>
</feature>
<keyword evidence="1" id="KW-0732">Signal</keyword>
<dbReference type="PANTHER" id="PTHR30570">
    <property type="entry name" value="PERIPLASMIC PHOSPHATE BINDING COMPONENT OF PHOSPHATE ABC TRANSPORTER"/>
    <property type="match status" value="1"/>
</dbReference>
<evidence type="ECO:0000313" key="4">
    <source>
        <dbReference type="Proteomes" id="UP001596312"/>
    </source>
</evidence>
<name>A0ABD5V7R8_9EURY</name>
<dbReference type="InterPro" id="IPR024370">
    <property type="entry name" value="PBP_domain"/>
</dbReference>
<gene>
    <name evidence="3" type="ORF">ACFQGH_10900</name>
</gene>
<dbReference type="RefSeq" id="WP_340604225.1">
    <property type="nucleotide sequence ID" value="NZ_JBBMXV010000003.1"/>
</dbReference>
<evidence type="ECO:0000313" key="3">
    <source>
        <dbReference type="EMBL" id="MFC6905701.1"/>
    </source>
</evidence>
<dbReference type="PROSITE" id="PS51318">
    <property type="entry name" value="TAT"/>
    <property type="match status" value="1"/>
</dbReference>
<dbReference type="AlphaFoldDB" id="A0ABD5V7R8"/>
<comment type="caution">
    <text evidence="3">The sequence shown here is derived from an EMBL/GenBank/DDBJ whole genome shotgun (WGS) entry which is preliminary data.</text>
</comment>
<dbReference type="InterPro" id="IPR006311">
    <property type="entry name" value="TAT_signal"/>
</dbReference>
<dbReference type="InterPro" id="IPR050811">
    <property type="entry name" value="Phosphate_ABC_transporter"/>
</dbReference>
<sequence>MAFRSPSSCSRRSALRAVGLASAVGLAGCSAFADSNDGPSIRVSGGVGPLPMMQVWADEYEEANVQVAGGGTGRGVSDVLNDQVDIAMMGREPDEEEVEQGLFAVAMLMDTVVGTINEENPVLDAINEQGLSQEDLAAIFTREVTHWSEVVDADAEDDEIVVFGRSDSSAAYQKWGEFLGGLSENELESHADANVNGDQDIARQVRAGVNAIGFNNVNYIWDANTGEIEGEVRPIPLDLDGDGTLSDEEAFYETREEFLIAVEEGIYPEPPARQMFLAANDEFTEEAEAFVEWILSEGQQYVRDNGYVPLTDDVLEEQRRTLAEGR</sequence>
<keyword evidence="4" id="KW-1185">Reference proteome</keyword>
<dbReference type="PANTHER" id="PTHR30570:SF1">
    <property type="entry name" value="PHOSPHATE-BINDING PROTEIN PSTS"/>
    <property type="match status" value="1"/>
</dbReference>
<dbReference type="PROSITE" id="PS51257">
    <property type="entry name" value="PROKAR_LIPOPROTEIN"/>
    <property type="match status" value="1"/>
</dbReference>
<dbReference type="Pfam" id="PF12849">
    <property type="entry name" value="PBP_like_2"/>
    <property type="match status" value="1"/>
</dbReference>
<accession>A0ABD5V7R8</accession>